<dbReference type="Gene3D" id="3.30.1150.10">
    <property type="match status" value="1"/>
</dbReference>
<dbReference type="GO" id="GO:0055085">
    <property type="term" value="P:transmembrane transport"/>
    <property type="evidence" value="ECO:0007669"/>
    <property type="project" value="InterPro"/>
</dbReference>
<dbReference type="Pfam" id="PF03544">
    <property type="entry name" value="TonB_C"/>
    <property type="match status" value="1"/>
</dbReference>
<dbReference type="STRING" id="1604334.SAMN05421546_2299"/>
<keyword evidence="9 10" id="KW-0472">Membrane</keyword>
<evidence type="ECO:0000256" key="4">
    <source>
        <dbReference type="ARBA" id="ARBA00022475"/>
    </source>
</evidence>
<dbReference type="PANTHER" id="PTHR33446">
    <property type="entry name" value="PROTEIN TONB-RELATED"/>
    <property type="match status" value="1"/>
</dbReference>
<comment type="subcellular location">
    <subcellularLocation>
        <location evidence="1 10">Cell inner membrane</location>
        <topology evidence="1 10">Single-pass membrane protein</topology>
        <orientation evidence="1 10">Periplasmic side</orientation>
    </subcellularLocation>
</comment>
<dbReference type="PRINTS" id="PR01374">
    <property type="entry name" value="TONBPROTEIN"/>
</dbReference>
<evidence type="ECO:0000313" key="13">
    <source>
        <dbReference type="EMBL" id="SIR04121.1"/>
    </source>
</evidence>
<dbReference type="GO" id="GO:0030288">
    <property type="term" value="C:outer membrane-bounded periplasmic space"/>
    <property type="evidence" value="ECO:0007669"/>
    <property type="project" value="InterPro"/>
</dbReference>
<keyword evidence="5 10" id="KW-0997">Cell inner membrane</keyword>
<evidence type="ECO:0000256" key="5">
    <source>
        <dbReference type="ARBA" id="ARBA00022519"/>
    </source>
</evidence>
<dbReference type="InterPro" id="IPR051045">
    <property type="entry name" value="TonB-dependent_transducer"/>
</dbReference>
<dbReference type="EMBL" id="FTLW01000005">
    <property type="protein sequence ID" value="SIR04121.1"/>
    <property type="molecule type" value="Genomic_DNA"/>
</dbReference>
<dbReference type="PROSITE" id="PS52015">
    <property type="entry name" value="TONB_CTD"/>
    <property type="match status" value="1"/>
</dbReference>
<dbReference type="GO" id="GO:0015891">
    <property type="term" value="P:siderophore transport"/>
    <property type="evidence" value="ECO:0007669"/>
    <property type="project" value="InterPro"/>
</dbReference>
<feature type="region of interest" description="Disordered" evidence="11">
    <location>
        <begin position="101"/>
        <end position="149"/>
    </location>
</feature>
<evidence type="ECO:0000256" key="2">
    <source>
        <dbReference type="ARBA" id="ARBA00006555"/>
    </source>
</evidence>
<evidence type="ECO:0000256" key="7">
    <source>
        <dbReference type="ARBA" id="ARBA00022927"/>
    </source>
</evidence>
<evidence type="ECO:0000256" key="10">
    <source>
        <dbReference type="RuleBase" id="RU362123"/>
    </source>
</evidence>
<dbReference type="NCBIfam" id="TIGR01352">
    <property type="entry name" value="tonB_Cterm"/>
    <property type="match status" value="1"/>
</dbReference>
<dbReference type="AlphaFoldDB" id="A0A1N6XPI9"/>
<evidence type="ECO:0000259" key="12">
    <source>
        <dbReference type="PROSITE" id="PS52015"/>
    </source>
</evidence>
<sequence length="224" mass="23739">MNSTVTPPTGPARPPFPKRRMIWIVAAAMALGLLIFLTFMMTQDGQKPFFNAGPNTGHVDENGQVQVFEPLPAPLPAGETGDASRLPEMADVDSGRASPQIIEQPRRATAPAAPSTTTPTRPAPTVSAPTRSTASSMPVPTSQPAPRYPRNALRAGIEGTVQVQVDVGPDGVPTSVALASGSGNRELDRAAIEAVRRWRFRPAMANGQPTVGRVTVPIQFSMRD</sequence>
<dbReference type="Proteomes" id="UP000241788">
    <property type="component" value="Unassembled WGS sequence"/>
</dbReference>
<evidence type="ECO:0000256" key="8">
    <source>
        <dbReference type="ARBA" id="ARBA00022989"/>
    </source>
</evidence>
<dbReference type="GO" id="GO:0015031">
    <property type="term" value="P:protein transport"/>
    <property type="evidence" value="ECO:0007669"/>
    <property type="project" value="UniProtKB-UniRule"/>
</dbReference>
<protein>
    <recommendedName>
        <fullName evidence="10">Protein TonB</fullName>
    </recommendedName>
</protein>
<keyword evidence="4 10" id="KW-1003">Cell membrane</keyword>
<evidence type="ECO:0000313" key="14">
    <source>
        <dbReference type="Proteomes" id="UP000241788"/>
    </source>
</evidence>
<keyword evidence="3 10" id="KW-0813">Transport</keyword>
<evidence type="ECO:0000256" key="3">
    <source>
        <dbReference type="ARBA" id="ARBA00022448"/>
    </source>
</evidence>
<feature type="compositionally biased region" description="Low complexity" evidence="11">
    <location>
        <begin position="107"/>
        <end position="131"/>
    </location>
</feature>
<dbReference type="InterPro" id="IPR003538">
    <property type="entry name" value="TonB"/>
</dbReference>
<accession>A0A1N6XPI9</accession>
<proteinExistence type="inferred from homology"/>
<feature type="transmembrane region" description="Helical" evidence="10">
    <location>
        <begin position="21"/>
        <end position="41"/>
    </location>
</feature>
<evidence type="ECO:0000256" key="6">
    <source>
        <dbReference type="ARBA" id="ARBA00022692"/>
    </source>
</evidence>
<evidence type="ECO:0000256" key="11">
    <source>
        <dbReference type="SAM" id="MobiDB-lite"/>
    </source>
</evidence>
<dbReference type="InterPro" id="IPR037682">
    <property type="entry name" value="TonB_C"/>
</dbReference>
<keyword evidence="14" id="KW-1185">Reference proteome</keyword>
<comment type="function">
    <text evidence="10">Interacts with outer membrane receptor proteins that carry out high-affinity binding and energy dependent uptake into the periplasmic space of specific substrates. It could act to transduce energy from the cytoplasmic membrane to specific energy-requiring processes in the outer membrane, resulting in the release into the periplasm of ligands bound by these outer membrane proteins.</text>
</comment>
<gene>
    <name evidence="13" type="ORF">SAMN05421546_2299</name>
</gene>
<dbReference type="SUPFAM" id="SSF74653">
    <property type="entry name" value="TolA/TonB C-terminal domain"/>
    <property type="match status" value="1"/>
</dbReference>
<keyword evidence="6 10" id="KW-0812">Transmembrane</keyword>
<keyword evidence="7 10" id="KW-0653">Protein transport</keyword>
<dbReference type="InterPro" id="IPR006260">
    <property type="entry name" value="TonB/TolA_C"/>
</dbReference>
<dbReference type="PANTHER" id="PTHR33446:SF2">
    <property type="entry name" value="PROTEIN TONB"/>
    <property type="match status" value="1"/>
</dbReference>
<keyword evidence="8 10" id="KW-1133">Transmembrane helix</keyword>
<dbReference type="GO" id="GO:0031992">
    <property type="term" value="F:energy transducer activity"/>
    <property type="evidence" value="ECO:0007669"/>
    <property type="project" value="InterPro"/>
</dbReference>
<evidence type="ECO:0000256" key="1">
    <source>
        <dbReference type="ARBA" id="ARBA00004383"/>
    </source>
</evidence>
<name>A0A1N6XPI9_9GAMM</name>
<reference evidence="14" key="1">
    <citation type="submission" date="2017-01" db="EMBL/GenBank/DDBJ databases">
        <authorList>
            <person name="Varghese N."/>
            <person name="Submissions S."/>
        </authorList>
    </citation>
    <scope>NUCLEOTIDE SEQUENCE [LARGE SCALE GENOMIC DNA]</scope>
    <source>
        <strain evidence="14">UM1</strain>
    </source>
</reference>
<keyword evidence="10" id="KW-0735">Signal-anchor</keyword>
<evidence type="ECO:0000256" key="9">
    <source>
        <dbReference type="ARBA" id="ARBA00023136"/>
    </source>
</evidence>
<comment type="similarity">
    <text evidence="2 10">Belongs to the TonB family.</text>
</comment>
<feature type="domain" description="TonB C-terminal" evidence="12">
    <location>
        <begin position="133"/>
        <end position="224"/>
    </location>
</feature>
<dbReference type="GO" id="GO:0098797">
    <property type="term" value="C:plasma membrane protein complex"/>
    <property type="evidence" value="ECO:0007669"/>
    <property type="project" value="TreeGrafter"/>
</dbReference>
<organism evidence="13 14">
    <name type="scientific">Solilutibacter tolerans</name>
    <dbReference type="NCBI Taxonomy" id="1604334"/>
    <lineage>
        <taxon>Bacteria</taxon>
        <taxon>Pseudomonadati</taxon>
        <taxon>Pseudomonadota</taxon>
        <taxon>Gammaproteobacteria</taxon>
        <taxon>Lysobacterales</taxon>
        <taxon>Lysobacteraceae</taxon>
        <taxon>Solilutibacter</taxon>
    </lineage>
</organism>